<dbReference type="AlphaFoldDB" id="A0A0A9D7T7"/>
<organism evidence="2">
    <name type="scientific">Arundo donax</name>
    <name type="common">Giant reed</name>
    <name type="synonym">Donax arundinaceus</name>
    <dbReference type="NCBI Taxonomy" id="35708"/>
    <lineage>
        <taxon>Eukaryota</taxon>
        <taxon>Viridiplantae</taxon>
        <taxon>Streptophyta</taxon>
        <taxon>Embryophyta</taxon>
        <taxon>Tracheophyta</taxon>
        <taxon>Spermatophyta</taxon>
        <taxon>Magnoliopsida</taxon>
        <taxon>Liliopsida</taxon>
        <taxon>Poales</taxon>
        <taxon>Poaceae</taxon>
        <taxon>PACMAD clade</taxon>
        <taxon>Arundinoideae</taxon>
        <taxon>Arundineae</taxon>
        <taxon>Arundo</taxon>
    </lineage>
</organism>
<name>A0A0A9D7T7_ARUDO</name>
<reference evidence="2" key="1">
    <citation type="submission" date="2014-09" db="EMBL/GenBank/DDBJ databases">
        <authorList>
            <person name="Magalhaes I.L.F."/>
            <person name="Oliveira U."/>
            <person name="Santos F.R."/>
            <person name="Vidigal T.H.D.A."/>
            <person name="Brescovit A.D."/>
            <person name="Santos A.J."/>
        </authorList>
    </citation>
    <scope>NUCLEOTIDE SEQUENCE</scope>
    <source>
        <tissue evidence="2">Shoot tissue taken approximately 20 cm above the soil surface</tissue>
    </source>
</reference>
<dbReference type="EMBL" id="GBRH01216175">
    <property type="protein sequence ID" value="JAD81720.1"/>
    <property type="molecule type" value="Transcribed_RNA"/>
</dbReference>
<accession>A0A0A9D7T7</accession>
<keyword evidence="1" id="KW-0812">Transmembrane</keyword>
<sequence>MDPCMCSYHDCFLFIVSVLAFFCAHVWFFDSTNASDSVADAKFFDILCRWFLSEFVACGIRVIVVSNARCLISFMISVSSEASAACSRQSWIIFVERWH</sequence>
<feature type="transmembrane region" description="Helical" evidence="1">
    <location>
        <begin position="12"/>
        <end position="29"/>
    </location>
</feature>
<protein>
    <submittedName>
        <fullName evidence="2">Uncharacterized protein</fullName>
    </submittedName>
</protein>
<keyword evidence="1" id="KW-1133">Transmembrane helix</keyword>
<keyword evidence="1" id="KW-0472">Membrane</keyword>
<reference evidence="2" key="2">
    <citation type="journal article" date="2015" name="Data Brief">
        <title>Shoot transcriptome of the giant reed, Arundo donax.</title>
        <authorList>
            <person name="Barrero R.A."/>
            <person name="Guerrero F.D."/>
            <person name="Moolhuijzen P."/>
            <person name="Goolsby J.A."/>
            <person name="Tidwell J."/>
            <person name="Bellgard S.E."/>
            <person name="Bellgard M.I."/>
        </authorList>
    </citation>
    <scope>NUCLEOTIDE SEQUENCE</scope>
    <source>
        <tissue evidence="2">Shoot tissue taken approximately 20 cm above the soil surface</tissue>
    </source>
</reference>
<evidence type="ECO:0000256" key="1">
    <source>
        <dbReference type="SAM" id="Phobius"/>
    </source>
</evidence>
<evidence type="ECO:0000313" key="2">
    <source>
        <dbReference type="EMBL" id="JAD81720.1"/>
    </source>
</evidence>
<proteinExistence type="predicted"/>